<dbReference type="Proteomes" id="UP000243588">
    <property type="component" value="Unassembled WGS sequence"/>
</dbReference>
<evidence type="ECO:0000313" key="1">
    <source>
        <dbReference type="EMBL" id="SDH94183.1"/>
    </source>
</evidence>
<sequence length="176" mass="19909">MRISLSLTALLCFFLTSCDFILKEDKSETSKEAISTNGSRTIVSQDEDEHGCAYTAGYKWSEIEDDCVRIFEKGFRLNPIGLAEDSTEENELEDNDVSCFVLFSNNKKEAEIFLPNKVGGILLEQTNKKKLYTNAGWELETEKDLVLKYKGDVKFTAAKTIELKVINSDLIPEEDE</sequence>
<name>A0A1G8GIH7_9FLAO</name>
<organism evidence="1 2">
    <name type="scientific">Myroides phaeus</name>
    <dbReference type="NCBI Taxonomy" id="702745"/>
    <lineage>
        <taxon>Bacteria</taxon>
        <taxon>Pseudomonadati</taxon>
        <taxon>Bacteroidota</taxon>
        <taxon>Flavobacteriia</taxon>
        <taxon>Flavobacteriales</taxon>
        <taxon>Flavobacteriaceae</taxon>
        <taxon>Myroides</taxon>
    </lineage>
</organism>
<dbReference type="EMBL" id="FNDQ01000028">
    <property type="protein sequence ID" value="SDH94183.1"/>
    <property type="molecule type" value="Genomic_DNA"/>
</dbReference>
<dbReference type="STRING" id="702745.SAMN05421818_12810"/>
<accession>A0A1G8GIH7</accession>
<protein>
    <recommendedName>
        <fullName evidence="3">Lipoprotein</fullName>
    </recommendedName>
</protein>
<gene>
    <name evidence="1" type="ORF">SAMN05421818_12810</name>
</gene>
<reference evidence="2" key="1">
    <citation type="submission" date="2016-10" db="EMBL/GenBank/DDBJ databases">
        <authorList>
            <person name="Varghese N."/>
            <person name="Submissions S."/>
        </authorList>
    </citation>
    <scope>NUCLEOTIDE SEQUENCE [LARGE SCALE GENOMIC DNA]</scope>
    <source>
        <strain evidence="2">DSM 23313</strain>
    </source>
</reference>
<proteinExistence type="predicted"/>
<dbReference type="RefSeq" id="WP_090410279.1">
    <property type="nucleotide sequence ID" value="NZ_FNDQ01000028.1"/>
</dbReference>
<evidence type="ECO:0000313" key="2">
    <source>
        <dbReference type="Proteomes" id="UP000243588"/>
    </source>
</evidence>
<dbReference type="AlphaFoldDB" id="A0A1G8GIH7"/>
<dbReference type="PROSITE" id="PS51257">
    <property type="entry name" value="PROKAR_LIPOPROTEIN"/>
    <property type="match status" value="1"/>
</dbReference>
<evidence type="ECO:0008006" key="3">
    <source>
        <dbReference type="Google" id="ProtNLM"/>
    </source>
</evidence>
<keyword evidence="2" id="KW-1185">Reference proteome</keyword>